<dbReference type="OrthoDB" id="8009599at2"/>
<dbReference type="RefSeq" id="WP_015930390.1">
    <property type="nucleotide sequence ID" value="NC_011894.1"/>
</dbReference>
<accession>B8IRJ4</accession>
<dbReference type="HOGENOM" id="CLU_2465496_0_0_5"/>
<gene>
    <name evidence="2" type="ordered locus">Mnod_3834</name>
</gene>
<proteinExistence type="predicted"/>
<dbReference type="Proteomes" id="UP000008207">
    <property type="component" value="Chromosome"/>
</dbReference>
<evidence type="ECO:0000256" key="1">
    <source>
        <dbReference type="SAM" id="MobiDB-lite"/>
    </source>
</evidence>
<organism evidence="2 3">
    <name type="scientific">Methylobacterium nodulans (strain LMG 21967 / CNCM I-2342 / ORS 2060)</name>
    <dbReference type="NCBI Taxonomy" id="460265"/>
    <lineage>
        <taxon>Bacteria</taxon>
        <taxon>Pseudomonadati</taxon>
        <taxon>Pseudomonadota</taxon>
        <taxon>Alphaproteobacteria</taxon>
        <taxon>Hyphomicrobiales</taxon>
        <taxon>Methylobacteriaceae</taxon>
        <taxon>Methylobacterium</taxon>
    </lineage>
</organism>
<feature type="region of interest" description="Disordered" evidence="1">
    <location>
        <begin position="69"/>
        <end position="107"/>
    </location>
</feature>
<dbReference type="EMBL" id="CP001349">
    <property type="protein sequence ID" value="ACL58734.1"/>
    <property type="molecule type" value="Genomic_DNA"/>
</dbReference>
<protein>
    <submittedName>
        <fullName evidence="2">Uncharacterized protein</fullName>
    </submittedName>
</protein>
<name>B8IRJ4_METNO</name>
<keyword evidence="3" id="KW-1185">Reference proteome</keyword>
<evidence type="ECO:0000313" key="2">
    <source>
        <dbReference type="EMBL" id="ACL58734.1"/>
    </source>
</evidence>
<evidence type="ECO:0000313" key="3">
    <source>
        <dbReference type="Proteomes" id="UP000008207"/>
    </source>
</evidence>
<dbReference type="AlphaFoldDB" id="B8IRJ4"/>
<dbReference type="KEGG" id="mno:Mnod_3834"/>
<sequence>MRAAPQNIGPLRVAPIGNRMRGQIPEAGPFADFQLNRAEAAQLRDWLNQFLDGDAVPWSSGPTGLRLVRGLSADGDPPVYEKAGDALSGGTSPAPVQRLHSSSRGEA</sequence>
<reference evidence="2 3" key="1">
    <citation type="submission" date="2009-01" db="EMBL/GenBank/DDBJ databases">
        <title>Complete sequence of chromosome of Methylobacterium nodulans ORS 2060.</title>
        <authorList>
            <consortium name="US DOE Joint Genome Institute"/>
            <person name="Lucas S."/>
            <person name="Copeland A."/>
            <person name="Lapidus A."/>
            <person name="Glavina del Rio T."/>
            <person name="Dalin E."/>
            <person name="Tice H."/>
            <person name="Bruce D."/>
            <person name="Goodwin L."/>
            <person name="Pitluck S."/>
            <person name="Sims D."/>
            <person name="Brettin T."/>
            <person name="Detter J.C."/>
            <person name="Han C."/>
            <person name="Larimer F."/>
            <person name="Land M."/>
            <person name="Hauser L."/>
            <person name="Kyrpides N."/>
            <person name="Ivanova N."/>
            <person name="Marx C.J."/>
            <person name="Richardson P."/>
        </authorList>
    </citation>
    <scope>NUCLEOTIDE SEQUENCE [LARGE SCALE GENOMIC DNA]</scope>
    <source>
        <strain evidence="3">LMG 21967 / CNCM I-2342 / ORS 2060</strain>
    </source>
</reference>